<keyword evidence="10 15" id="KW-0418">Kinase</keyword>
<dbReference type="PRINTS" id="PR00476">
    <property type="entry name" value="PHFRCTKINASE"/>
</dbReference>
<evidence type="ECO:0000256" key="15">
    <source>
        <dbReference type="HAMAP-Rule" id="MF_00339"/>
    </source>
</evidence>
<protein>
    <recommendedName>
        <fullName evidence="15">ATP-dependent 6-phosphofructokinase</fullName>
        <shortName evidence="15">ATP-PFK</shortName>
        <shortName evidence="15">Phosphofructokinase</shortName>
        <ecNumber evidence="15">2.7.1.11</ecNumber>
    </recommendedName>
    <alternativeName>
        <fullName evidence="15">Phosphohexokinase</fullName>
    </alternativeName>
</protein>
<comment type="catalytic activity">
    <reaction evidence="14 15">
        <text>beta-D-fructose 6-phosphate + ATP = beta-D-fructose 1,6-bisphosphate + ADP + H(+)</text>
        <dbReference type="Rhea" id="RHEA:16109"/>
        <dbReference type="ChEBI" id="CHEBI:15378"/>
        <dbReference type="ChEBI" id="CHEBI:30616"/>
        <dbReference type="ChEBI" id="CHEBI:32966"/>
        <dbReference type="ChEBI" id="CHEBI:57634"/>
        <dbReference type="ChEBI" id="CHEBI:456216"/>
        <dbReference type="EC" id="2.7.1.11"/>
    </reaction>
</comment>
<feature type="binding site" description="in other chain" evidence="15">
    <location>
        <begin position="128"/>
        <end position="130"/>
    </location>
    <ligand>
        <name>substrate</name>
        <note>ligand shared between dimeric partners</note>
    </ligand>
</feature>
<evidence type="ECO:0000313" key="17">
    <source>
        <dbReference type="EMBL" id="KOR90455.1"/>
    </source>
</evidence>
<keyword evidence="18" id="KW-1185">Reference proteome</keyword>
<keyword evidence="9 15" id="KW-0547">Nucleotide-binding</keyword>
<feature type="binding site" evidence="15">
    <location>
        <begin position="105"/>
        <end position="108"/>
    </location>
    <ligand>
        <name>ATP</name>
        <dbReference type="ChEBI" id="CHEBI:30616"/>
    </ligand>
</feature>
<dbReference type="GO" id="GO:0016208">
    <property type="term" value="F:AMP binding"/>
    <property type="evidence" value="ECO:0007669"/>
    <property type="project" value="TreeGrafter"/>
</dbReference>
<dbReference type="NCBIfam" id="NF002872">
    <property type="entry name" value="PRK03202.1"/>
    <property type="match status" value="1"/>
</dbReference>
<dbReference type="PANTHER" id="PTHR13697:SF4">
    <property type="entry name" value="ATP-DEPENDENT 6-PHOSPHOFRUCTOKINASE"/>
    <property type="match status" value="1"/>
</dbReference>
<dbReference type="FunFam" id="3.40.50.450:FF:000001">
    <property type="entry name" value="ATP-dependent 6-phosphofructokinase"/>
    <property type="match status" value="1"/>
</dbReference>
<dbReference type="PROSITE" id="PS00433">
    <property type="entry name" value="PHOSPHOFRUCTOKINASE"/>
    <property type="match status" value="1"/>
</dbReference>
<evidence type="ECO:0000256" key="12">
    <source>
        <dbReference type="ARBA" id="ARBA00022842"/>
    </source>
</evidence>
<dbReference type="GO" id="GO:0003872">
    <property type="term" value="F:6-phosphofructokinase activity"/>
    <property type="evidence" value="ECO:0007669"/>
    <property type="project" value="UniProtKB-UniRule"/>
</dbReference>
<keyword evidence="11 15" id="KW-0067">ATP-binding</keyword>
<comment type="subcellular location">
    <subcellularLocation>
        <location evidence="3 15">Cytoplasm</location>
    </subcellularLocation>
</comment>
<dbReference type="GO" id="GO:0005524">
    <property type="term" value="F:ATP binding"/>
    <property type="evidence" value="ECO:0007669"/>
    <property type="project" value="UniProtKB-UniRule"/>
</dbReference>
<evidence type="ECO:0000259" key="16">
    <source>
        <dbReference type="Pfam" id="PF00365"/>
    </source>
</evidence>
<reference evidence="18" key="1">
    <citation type="submission" date="2015-08" db="EMBL/GenBank/DDBJ databases">
        <title>Genome sequencing project for genomic taxonomy and phylogenomics of Bacillus-like bacteria.</title>
        <authorList>
            <person name="Liu B."/>
            <person name="Wang J."/>
            <person name="Zhu Y."/>
            <person name="Liu G."/>
            <person name="Chen Q."/>
            <person name="Chen Z."/>
            <person name="Lan J."/>
            <person name="Che J."/>
            <person name="Ge C."/>
            <person name="Shi H."/>
            <person name="Pan Z."/>
            <person name="Liu X."/>
        </authorList>
    </citation>
    <scope>NUCLEOTIDE SEQUENCE [LARGE SCALE GENOMIC DNA]</scope>
    <source>
        <strain evidence="18">FJAT-22460</strain>
    </source>
</reference>
<dbReference type="InterPro" id="IPR015912">
    <property type="entry name" value="Phosphofructokinase_CS"/>
</dbReference>
<dbReference type="AlphaFoldDB" id="A0A0M1P814"/>
<accession>A0A0M1P814</accession>
<feature type="domain" description="Phosphofructokinase" evidence="16">
    <location>
        <begin position="6"/>
        <end position="277"/>
    </location>
</feature>
<dbReference type="PATRIC" id="fig|1705565.3.peg.5253"/>
<feature type="binding site" description="in other chain" evidence="15">
    <location>
        <begin position="172"/>
        <end position="174"/>
    </location>
    <ligand>
        <name>substrate</name>
        <note>ligand shared between dimeric partners</note>
    </ligand>
</feature>
<feature type="binding site" evidence="15">
    <location>
        <position position="14"/>
    </location>
    <ligand>
        <name>ATP</name>
        <dbReference type="ChEBI" id="CHEBI:30616"/>
    </ligand>
</feature>
<feature type="active site" description="Proton acceptor" evidence="15">
    <location>
        <position position="130"/>
    </location>
</feature>
<dbReference type="GO" id="GO:0070095">
    <property type="term" value="F:fructose-6-phosphate binding"/>
    <property type="evidence" value="ECO:0007669"/>
    <property type="project" value="TreeGrafter"/>
</dbReference>
<keyword evidence="8 15" id="KW-0479">Metal-binding</keyword>
<comment type="activity regulation">
    <text evidence="15">Allosterically activated by ADP and other diphosphonucleosides, and allosterically inhibited by phosphoenolpyruvate.</text>
</comment>
<evidence type="ECO:0000256" key="6">
    <source>
        <dbReference type="ARBA" id="ARBA00022533"/>
    </source>
</evidence>
<evidence type="ECO:0000256" key="5">
    <source>
        <dbReference type="ARBA" id="ARBA00022490"/>
    </source>
</evidence>
<organism evidence="17 18">
    <name type="scientific">Paenibacillus solani</name>
    <dbReference type="NCBI Taxonomy" id="1705565"/>
    <lineage>
        <taxon>Bacteria</taxon>
        <taxon>Bacillati</taxon>
        <taxon>Bacillota</taxon>
        <taxon>Bacilli</taxon>
        <taxon>Bacillales</taxon>
        <taxon>Paenibacillaceae</taxon>
        <taxon>Paenibacillus</taxon>
    </lineage>
</organism>
<dbReference type="InterPro" id="IPR000023">
    <property type="entry name" value="Phosphofructokinase_dom"/>
</dbReference>
<dbReference type="GO" id="GO:0006002">
    <property type="term" value="P:fructose 6-phosphate metabolic process"/>
    <property type="evidence" value="ECO:0007669"/>
    <property type="project" value="UniProtKB-UniRule"/>
</dbReference>
<dbReference type="SUPFAM" id="SSF53784">
    <property type="entry name" value="Phosphofructokinase"/>
    <property type="match status" value="1"/>
</dbReference>
<comment type="cofactor">
    <cofactor evidence="1 15">
        <name>Mg(2+)</name>
        <dbReference type="ChEBI" id="CHEBI:18420"/>
    </cofactor>
</comment>
<dbReference type="InterPro" id="IPR012828">
    <property type="entry name" value="PFKA_ATP_prok"/>
</dbReference>
<feature type="binding site" description="in other chain" evidence="15">
    <location>
        <begin position="188"/>
        <end position="190"/>
    </location>
    <ligand>
        <name>ADP</name>
        <dbReference type="ChEBI" id="CHEBI:456216"/>
        <note>allosteric activator; ligand shared between dimeric partners</note>
    </ligand>
</feature>
<dbReference type="GO" id="GO:0061621">
    <property type="term" value="P:canonical glycolysis"/>
    <property type="evidence" value="ECO:0007669"/>
    <property type="project" value="TreeGrafter"/>
</dbReference>
<evidence type="ECO:0000313" key="18">
    <source>
        <dbReference type="Proteomes" id="UP000036932"/>
    </source>
</evidence>
<dbReference type="InterPro" id="IPR022953">
    <property type="entry name" value="ATP_PFK"/>
</dbReference>
<comment type="pathway">
    <text evidence="4 15">Carbohydrate degradation; glycolysis; D-glyceraldehyde 3-phosphate and glycerone phosphate from D-glucose: step 3/4.</text>
</comment>
<dbReference type="Pfam" id="PF00365">
    <property type="entry name" value="PFK"/>
    <property type="match status" value="1"/>
</dbReference>
<feature type="binding site" evidence="15">
    <location>
        <position position="106"/>
    </location>
    <ligand>
        <name>Mg(2+)</name>
        <dbReference type="ChEBI" id="CHEBI:18420"/>
        <note>catalytic</note>
    </ligand>
</feature>
<dbReference type="UniPathway" id="UPA00109">
    <property type="reaction ID" value="UER00182"/>
</dbReference>
<evidence type="ECO:0000256" key="3">
    <source>
        <dbReference type="ARBA" id="ARBA00004496"/>
    </source>
</evidence>
<dbReference type="FunFam" id="3.40.50.460:FF:000002">
    <property type="entry name" value="ATP-dependent 6-phosphofructokinase"/>
    <property type="match status" value="1"/>
</dbReference>
<dbReference type="PIRSF" id="PIRSF000532">
    <property type="entry name" value="ATP_PFK_prok"/>
    <property type="match status" value="1"/>
</dbReference>
<feature type="binding site" description="in other chain" evidence="15">
    <location>
        <begin position="253"/>
        <end position="256"/>
    </location>
    <ligand>
        <name>substrate</name>
        <note>ligand shared between dimeric partners</note>
    </ligand>
</feature>
<feature type="binding site" description="in other chain" evidence="15">
    <location>
        <begin position="216"/>
        <end position="218"/>
    </location>
    <ligand>
        <name>ADP</name>
        <dbReference type="ChEBI" id="CHEBI:456216"/>
        <note>allosteric activator; ligand shared between dimeric partners</note>
    </ligand>
</feature>
<dbReference type="InterPro" id="IPR012003">
    <property type="entry name" value="ATP_PFK_prok-type"/>
</dbReference>
<dbReference type="GO" id="GO:0046872">
    <property type="term" value="F:metal ion binding"/>
    <property type="evidence" value="ECO:0007669"/>
    <property type="project" value="UniProtKB-KW"/>
</dbReference>
<evidence type="ECO:0000256" key="7">
    <source>
        <dbReference type="ARBA" id="ARBA00022679"/>
    </source>
</evidence>
<feature type="binding site" evidence="15">
    <location>
        <position position="165"/>
    </location>
    <ligand>
        <name>substrate</name>
        <note>ligand shared between dimeric partners</note>
    </ligand>
</feature>
<sequence>MAEVKKIAVLTSGGDSQGMNAALRAVVRSGLYYGLEVYGIQRGFQGLLENDIIPMDLRSVGDIIQRGGTILRSARSQDFKTPEGQQKGADILNEHGIDGLVVIGGDGSYQGANKLSKLGIKTMGLPGTIDNDISFTDYTIGFDTAVNVVVDAVNKLRDTMSSHARSSVVEVMGRHCGDIALHAGLASGAETILVPEVKYDLKEVAARLQENFAKGKRHSIIIVAEGVGRGEDVVRDLKECHASIDARVTVLGHIQRGGAPTPFDRNLASRLGDFAVRSLIDGQSDKGCGIIKGELVLTDIDKVVNTKKEFDRDLYDLALRLSQ</sequence>
<feature type="binding site" description="in other chain" evidence="15">
    <location>
        <position position="214"/>
    </location>
    <ligand>
        <name>ADP</name>
        <dbReference type="ChEBI" id="CHEBI:456216"/>
        <note>allosteric activator; ligand shared between dimeric partners</note>
    </ligand>
</feature>
<comment type="caution">
    <text evidence="15">Lacks conserved residue(s) required for the propagation of feature annotation.</text>
</comment>
<dbReference type="GO" id="GO:0048029">
    <property type="term" value="F:monosaccharide binding"/>
    <property type="evidence" value="ECO:0007669"/>
    <property type="project" value="TreeGrafter"/>
</dbReference>
<feature type="binding site" description="in other chain" evidence="15">
    <location>
        <position position="225"/>
    </location>
    <ligand>
        <name>substrate</name>
        <note>ligand shared between dimeric partners</note>
    </ligand>
</feature>
<dbReference type="OrthoDB" id="9802503at2"/>
<proteinExistence type="inferred from homology"/>
<dbReference type="PANTHER" id="PTHR13697">
    <property type="entry name" value="PHOSPHOFRUCTOKINASE"/>
    <property type="match status" value="1"/>
</dbReference>
<dbReference type="Gene3D" id="3.40.50.460">
    <property type="entry name" value="Phosphofructokinase domain"/>
    <property type="match status" value="1"/>
</dbReference>
<feature type="binding site" evidence="15">
    <location>
        <begin position="75"/>
        <end position="76"/>
    </location>
    <ligand>
        <name>ATP</name>
        <dbReference type="ChEBI" id="CHEBI:30616"/>
    </ligand>
</feature>
<dbReference type="GO" id="GO:0030388">
    <property type="term" value="P:fructose 1,6-bisphosphate metabolic process"/>
    <property type="evidence" value="ECO:0007669"/>
    <property type="project" value="TreeGrafter"/>
</dbReference>
<comment type="caution">
    <text evidence="17">The sequence shown here is derived from an EMBL/GenBank/DDBJ whole genome shotgun (WGS) entry which is preliminary data.</text>
</comment>
<dbReference type="GO" id="GO:0042802">
    <property type="term" value="F:identical protein binding"/>
    <property type="evidence" value="ECO:0007669"/>
    <property type="project" value="TreeGrafter"/>
</dbReference>
<comment type="similarity">
    <text evidence="15">Belongs to the phosphofructokinase type A (PFKA) family. ATP-dependent PFK group I subfamily. Prokaryotic clade 'B1' sub-subfamily.</text>
</comment>
<dbReference type="RefSeq" id="WP_054403385.1">
    <property type="nucleotide sequence ID" value="NZ_LIUT01000001.1"/>
</dbReference>
<keyword evidence="13 15" id="KW-0324">Glycolysis</keyword>
<dbReference type="NCBIfam" id="TIGR02482">
    <property type="entry name" value="PFKA_ATP"/>
    <property type="match status" value="1"/>
</dbReference>
<evidence type="ECO:0000256" key="14">
    <source>
        <dbReference type="ARBA" id="ARBA00048070"/>
    </source>
</evidence>
<dbReference type="InterPro" id="IPR035966">
    <property type="entry name" value="PKF_sf"/>
</dbReference>
<evidence type="ECO:0000256" key="2">
    <source>
        <dbReference type="ARBA" id="ARBA00002659"/>
    </source>
</evidence>
<feature type="binding site" evidence="15">
    <location>
        <position position="247"/>
    </location>
    <ligand>
        <name>substrate</name>
        <note>ligand shared between dimeric partners</note>
    </ligand>
</feature>
<evidence type="ECO:0000256" key="8">
    <source>
        <dbReference type="ARBA" id="ARBA00022723"/>
    </source>
</evidence>
<keyword evidence="5 15" id="KW-0963">Cytoplasm</keyword>
<evidence type="ECO:0000256" key="10">
    <source>
        <dbReference type="ARBA" id="ARBA00022777"/>
    </source>
</evidence>
<feature type="binding site" evidence="15">
    <location>
        <begin position="24"/>
        <end position="28"/>
    </location>
    <ligand>
        <name>ADP</name>
        <dbReference type="ChEBI" id="CHEBI:456216"/>
        <note>allosteric activator; ligand shared between dimeric partners</note>
    </ligand>
</feature>
<evidence type="ECO:0000256" key="13">
    <source>
        <dbReference type="ARBA" id="ARBA00023152"/>
    </source>
</evidence>
<name>A0A0M1P814_9BACL</name>
<keyword evidence="6 15" id="KW-0021">Allosteric enzyme</keyword>
<keyword evidence="7 15" id="KW-0808">Transferase</keyword>
<keyword evidence="12 15" id="KW-0460">Magnesium</keyword>
<gene>
    <name evidence="15" type="primary">pfkA</name>
    <name evidence="17" type="ORF">AM231_15855</name>
</gene>
<comment type="function">
    <text evidence="2 15">Catalyzes the phosphorylation of D-fructose 6-phosphate to fructose 1,6-bisphosphate by ATP, the first committing step of glycolysis.</text>
</comment>
<dbReference type="GO" id="GO:0005945">
    <property type="term" value="C:6-phosphofructokinase complex"/>
    <property type="evidence" value="ECO:0007669"/>
    <property type="project" value="TreeGrafter"/>
</dbReference>
<dbReference type="HAMAP" id="MF_00339">
    <property type="entry name" value="Phosphofructokinase_I_B1"/>
    <property type="match status" value="1"/>
</dbReference>
<dbReference type="Gene3D" id="3.40.50.450">
    <property type="match status" value="1"/>
</dbReference>
<comment type="subunit">
    <text evidence="15">Homotetramer.</text>
</comment>
<dbReference type="EMBL" id="LIUT01000001">
    <property type="protein sequence ID" value="KOR90455.1"/>
    <property type="molecule type" value="Genomic_DNA"/>
</dbReference>
<dbReference type="EC" id="2.7.1.11" evidence="15"/>
<evidence type="ECO:0000256" key="4">
    <source>
        <dbReference type="ARBA" id="ARBA00004679"/>
    </source>
</evidence>
<evidence type="ECO:0000256" key="1">
    <source>
        <dbReference type="ARBA" id="ARBA00001946"/>
    </source>
</evidence>
<evidence type="ECO:0000256" key="9">
    <source>
        <dbReference type="ARBA" id="ARBA00022741"/>
    </source>
</evidence>
<feature type="binding site" description="in other chain" evidence="15">
    <location>
        <position position="157"/>
    </location>
    <ligand>
        <name>ADP</name>
        <dbReference type="ChEBI" id="CHEBI:456216"/>
        <note>allosteric activator; ligand shared between dimeric partners</note>
    </ligand>
</feature>
<evidence type="ECO:0000256" key="11">
    <source>
        <dbReference type="ARBA" id="ARBA00022840"/>
    </source>
</evidence>
<dbReference type="Proteomes" id="UP000036932">
    <property type="component" value="Unassembled WGS sequence"/>
</dbReference>